<keyword evidence="2" id="KW-0732">Signal</keyword>
<evidence type="ECO:0000313" key="5">
    <source>
        <dbReference type="Proteomes" id="UP000326837"/>
    </source>
</evidence>
<dbReference type="Pfam" id="PF00932">
    <property type="entry name" value="LTD"/>
    <property type="match status" value="1"/>
</dbReference>
<dbReference type="InterPro" id="IPR013424">
    <property type="entry name" value="Ice-binding_C"/>
</dbReference>
<dbReference type="InterPro" id="IPR036415">
    <property type="entry name" value="Lamin_tail_dom_sf"/>
</dbReference>
<dbReference type="NCBIfam" id="TIGR02595">
    <property type="entry name" value="PEP_CTERM"/>
    <property type="match status" value="1"/>
</dbReference>
<keyword evidence="4" id="KW-0378">Hydrolase</keyword>
<reference evidence="5" key="1">
    <citation type="submission" date="2019-10" db="EMBL/GenBank/DDBJ databases">
        <title>Lacipirellula parvula gen. nov., sp. nov., representing a lineage of planctomycetes widespread in freshwater anoxic habitats, and description of the family Lacipirellulaceae.</title>
        <authorList>
            <person name="Dedysh S.N."/>
            <person name="Kulichevskaya I.S."/>
            <person name="Beletsky A.V."/>
            <person name="Rakitin A.L."/>
            <person name="Mardanov A.V."/>
            <person name="Ivanova A.A."/>
            <person name="Saltykova V.X."/>
            <person name="Rijpstra W.I.C."/>
            <person name="Sinninghe Damste J.S."/>
            <person name="Ravin N.V."/>
        </authorList>
    </citation>
    <scope>NUCLEOTIDE SEQUENCE [LARGE SCALE GENOMIC DNA]</scope>
    <source>
        <strain evidence="5">PX69</strain>
    </source>
</reference>
<dbReference type="KEGG" id="lpav:PLANPX_3378"/>
<dbReference type="GO" id="GO:0004035">
    <property type="term" value="F:alkaline phosphatase activity"/>
    <property type="evidence" value="ECO:0007669"/>
    <property type="project" value="UniProtKB-EC"/>
</dbReference>
<keyword evidence="5" id="KW-1185">Reference proteome</keyword>
<accession>A0A5K7XHL6</accession>
<proteinExistence type="predicted"/>
<dbReference type="SUPFAM" id="SSF74853">
    <property type="entry name" value="Lamin A/C globular tail domain"/>
    <property type="match status" value="1"/>
</dbReference>
<feature type="transmembrane region" description="Helical" evidence="1">
    <location>
        <begin position="193"/>
        <end position="209"/>
    </location>
</feature>
<gene>
    <name evidence="4" type="ORF">PLANPX_3378</name>
</gene>
<organism evidence="4 5">
    <name type="scientific">Lacipirellula parvula</name>
    <dbReference type="NCBI Taxonomy" id="2650471"/>
    <lineage>
        <taxon>Bacteria</taxon>
        <taxon>Pseudomonadati</taxon>
        <taxon>Planctomycetota</taxon>
        <taxon>Planctomycetia</taxon>
        <taxon>Pirellulales</taxon>
        <taxon>Lacipirellulaceae</taxon>
        <taxon>Lacipirellula</taxon>
    </lineage>
</organism>
<dbReference type="Proteomes" id="UP000326837">
    <property type="component" value="Chromosome"/>
</dbReference>
<keyword evidence="1" id="KW-1133">Transmembrane helix</keyword>
<evidence type="ECO:0000256" key="2">
    <source>
        <dbReference type="SAM" id="SignalP"/>
    </source>
</evidence>
<keyword evidence="1" id="KW-0472">Membrane</keyword>
<dbReference type="RefSeq" id="WP_152099478.1">
    <property type="nucleotide sequence ID" value="NZ_AP021861.1"/>
</dbReference>
<feature type="chain" id="PRO_5024845233" evidence="2">
    <location>
        <begin position="23"/>
        <end position="214"/>
    </location>
</feature>
<sequence>MKRALTICTLAIAALLTGRADAAIQITEWMYAGANGEFIEFTNTGAAPVDLTGWSYTDSARTPGQVSLASLGTIAAGESFIVTETADAAFRTAWNLPGSVKVFGGNTTNLGRADEVNIYNGTTLVDRLTYDDQGIAGSIRTQNKSGIPSSLAALGANNVLQWQFAANGDSFGSVASVGGDIGNPGRFTLVPEPATLALAGLGAVAIAALRRRSR</sequence>
<feature type="domain" description="LTD" evidence="3">
    <location>
        <begin position="18"/>
        <end position="132"/>
    </location>
</feature>
<evidence type="ECO:0000259" key="3">
    <source>
        <dbReference type="PROSITE" id="PS51841"/>
    </source>
</evidence>
<dbReference type="InterPro" id="IPR001322">
    <property type="entry name" value="Lamin_tail_dom"/>
</dbReference>
<evidence type="ECO:0000313" key="4">
    <source>
        <dbReference type="EMBL" id="BBO33766.1"/>
    </source>
</evidence>
<dbReference type="PROSITE" id="PS51841">
    <property type="entry name" value="LTD"/>
    <property type="match status" value="1"/>
</dbReference>
<feature type="signal peptide" evidence="2">
    <location>
        <begin position="1"/>
        <end position="22"/>
    </location>
</feature>
<dbReference type="EC" id="3.1.3.1" evidence="4"/>
<dbReference type="EMBL" id="AP021861">
    <property type="protein sequence ID" value="BBO33766.1"/>
    <property type="molecule type" value="Genomic_DNA"/>
</dbReference>
<dbReference type="Pfam" id="PF07589">
    <property type="entry name" value="PEP-CTERM"/>
    <property type="match status" value="1"/>
</dbReference>
<name>A0A5K7XHL6_9BACT</name>
<dbReference type="AlphaFoldDB" id="A0A5K7XHL6"/>
<protein>
    <submittedName>
        <fullName evidence="4">Alkaline phosphatase</fullName>
        <ecNumber evidence="4">3.1.3.1</ecNumber>
    </submittedName>
</protein>
<keyword evidence="1" id="KW-0812">Transmembrane</keyword>
<evidence type="ECO:0000256" key="1">
    <source>
        <dbReference type="SAM" id="Phobius"/>
    </source>
</evidence>